<organism evidence="2 3">
    <name type="scientific">Sphaeroforma arctica JP610</name>
    <dbReference type="NCBI Taxonomy" id="667725"/>
    <lineage>
        <taxon>Eukaryota</taxon>
        <taxon>Ichthyosporea</taxon>
        <taxon>Ichthyophonida</taxon>
        <taxon>Sphaeroforma</taxon>
    </lineage>
</organism>
<protein>
    <submittedName>
        <fullName evidence="2">Uncharacterized protein</fullName>
    </submittedName>
</protein>
<dbReference type="AlphaFoldDB" id="A0A0L0G5U8"/>
<feature type="compositionally biased region" description="Basic and acidic residues" evidence="1">
    <location>
        <begin position="297"/>
        <end position="311"/>
    </location>
</feature>
<dbReference type="Proteomes" id="UP000054560">
    <property type="component" value="Unassembled WGS sequence"/>
</dbReference>
<sequence>MSGLGLAGSVDPIQATSPGPRSPNAAIDSISDEFMEFYDADEHHPTLAKSANEKSYFGNKGSPSPAPLYASNRYYQHITHQPYPLLGVPSSQSFDQPSPHPGVTRVGRLGSLTEGTGLERYGASLDGSVRNSSRDVATGGNAEPLAREEVLPNDGLDGNRLLTKASSVTELMSAPQSTTSTNHSNNDHVNRCEREHRSGTGDRPSQEADSLHSTHRQSAVRMHSDGVCRDSDGYKGPGGAGNSRGGVNVRDSGLKSLLSTISNQTTASMERMLSSNSSTNSTHSFSNTAKTHNQVSGDRDTDYPIDDDHLDNNNNNTNNTKQSSTSSHGNSRSGRGRNVRTTESTTHVSSPSRHRRDRPRLCLSPGEPED</sequence>
<feature type="region of interest" description="Disordered" evidence="1">
    <location>
        <begin position="123"/>
        <end position="250"/>
    </location>
</feature>
<name>A0A0L0G5U8_9EUKA</name>
<dbReference type="EMBL" id="KQ241780">
    <property type="protein sequence ID" value="KNC84211.1"/>
    <property type="molecule type" value="Genomic_DNA"/>
</dbReference>
<evidence type="ECO:0000313" key="3">
    <source>
        <dbReference type="Proteomes" id="UP000054560"/>
    </source>
</evidence>
<feature type="compositionally biased region" description="Basic and acidic residues" evidence="1">
    <location>
        <begin position="222"/>
        <end position="233"/>
    </location>
</feature>
<accession>A0A0L0G5U8</accession>
<feature type="region of interest" description="Disordered" evidence="1">
    <location>
        <begin position="1"/>
        <end position="28"/>
    </location>
</feature>
<feature type="compositionally biased region" description="Gly residues" evidence="1">
    <location>
        <begin position="235"/>
        <end position="244"/>
    </location>
</feature>
<dbReference type="RefSeq" id="XP_014158113.1">
    <property type="nucleotide sequence ID" value="XM_014302638.1"/>
</dbReference>
<dbReference type="GeneID" id="25904076"/>
<feature type="compositionally biased region" description="Polar residues" evidence="1">
    <location>
        <begin position="164"/>
        <end position="184"/>
    </location>
</feature>
<feature type="compositionally biased region" description="Low complexity" evidence="1">
    <location>
        <begin position="312"/>
        <end position="333"/>
    </location>
</feature>
<proteinExistence type="predicted"/>
<feature type="compositionally biased region" description="Low complexity" evidence="1">
    <location>
        <begin position="274"/>
        <end position="288"/>
    </location>
</feature>
<keyword evidence="3" id="KW-1185">Reference proteome</keyword>
<feature type="region of interest" description="Disordered" evidence="1">
    <location>
        <begin position="268"/>
        <end position="370"/>
    </location>
</feature>
<reference evidence="2 3" key="1">
    <citation type="submission" date="2011-02" db="EMBL/GenBank/DDBJ databases">
        <title>The Genome Sequence of Sphaeroforma arctica JP610.</title>
        <authorList>
            <consortium name="The Broad Institute Genome Sequencing Platform"/>
            <person name="Russ C."/>
            <person name="Cuomo C."/>
            <person name="Young S.K."/>
            <person name="Zeng Q."/>
            <person name="Gargeya S."/>
            <person name="Alvarado L."/>
            <person name="Berlin A."/>
            <person name="Chapman S.B."/>
            <person name="Chen Z."/>
            <person name="Freedman E."/>
            <person name="Gellesch M."/>
            <person name="Goldberg J."/>
            <person name="Griggs A."/>
            <person name="Gujja S."/>
            <person name="Heilman E."/>
            <person name="Heiman D."/>
            <person name="Howarth C."/>
            <person name="Mehta T."/>
            <person name="Neiman D."/>
            <person name="Pearson M."/>
            <person name="Roberts A."/>
            <person name="Saif S."/>
            <person name="Shea T."/>
            <person name="Shenoy N."/>
            <person name="Sisk P."/>
            <person name="Stolte C."/>
            <person name="Sykes S."/>
            <person name="White J."/>
            <person name="Yandava C."/>
            <person name="Burger G."/>
            <person name="Gray M.W."/>
            <person name="Holland P.W.H."/>
            <person name="King N."/>
            <person name="Lang F.B.F."/>
            <person name="Roger A.J."/>
            <person name="Ruiz-Trillo I."/>
            <person name="Haas B."/>
            <person name="Nusbaum C."/>
            <person name="Birren B."/>
        </authorList>
    </citation>
    <scope>NUCLEOTIDE SEQUENCE [LARGE SCALE GENOMIC DNA]</scope>
    <source>
        <strain evidence="2 3">JP610</strain>
    </source>
</reference>
<feature type="compositionally biased region" description="Basic and acidic residues" evidence="1">
    <location>
        <begin position="185"/>
        <end position="212"/>
    </location>
</feature>
<evidence type="ECO:0000256" key="1">
    <source>
        <dbReference type="SAM" id="MobiDB-lite"/>
    </source>
</evidence>
<gene>
    <name evidence="2" type="ORF">SARC_03572</name>
</gene>
<evidence type="ECO:0000313" key="2">
    <source>
        <dbReference type="EMBL" id="KNC84211.1"/>
    </source>
</evidence>